<keyword evidence="6" id="KW-0539">Nucleus</keyword>
<dbReference type="Proteomes" id="UP000029981">
    <property type="component" value="Chromosome 1"/>
</dbReference>
<dbReference type="Gene3D" id="1.10.10.60">
    <property type="entry name" value="Homeodomain-like"/>
    <property type="match status" value="2"/>
</dbReference>
<keyword evidence="2" id="KW-0677">Repeat</keyword>
<dbReference type="KEGG" id="csv:101216625"/>
<dbReference type="GO" id="GO:0003700">
    <property type="term" value="F:DNA-binding transcription factor activity"/>
    <property type="evidence" value="ECO:0000318"/>
    <property type="project" value="GO_Central"/>
</dbReference>
<evidence type="ECO:0000256" key="6">
    <source>
        <dbReference type="ARBA" id="ARBA00023242"/>
    </source>
</evidence>
<dbReference type="SUPFAM" id="SSF46689">
    <property type="entry name" value="Homeodomain-like"/>
    <property type="match status" value="1"/>
</dbReference>
<keyword evidence="5" id="KW-0804">Transcription</keyword>
<reference evidence="9 10" key="1">
    <citation type="journal article" date="2009" name="Nat. Genet.">
        <title>The genome of the cucumber, Cucumis sativus L.</title>
        <authorList>
            <person name="Huang S."/>
            <person name="Li R."/>
            <person name="Zhang Z."/>
            <person name="Li L."/>
            <person name="Gu X."/>
            <person name="Fan W."/>
            <person name="Lucas W.J."/>
            <person name="Wang X."/>
            <person name="Xie B."/>
            <person name="Ni P."/>
            <person name="Ren Y."/>
            <person name="Zhu H."/>
            <person name="Li J."/>
            <person name="Lin K."/>
            <person name="Jin W."/>
            <person name="Fei Z."/>
            <person name="Li G."/>
            <person name="Staub J."/>
            <person name="Kilian A."/>
            <person name="van der Vossen E.A."/>
            <person name="Wu Y."/>
            <person name="Guo J."/>
            <person name="He J."/>
            <person name="Jia Z."/>
            <person name="Ren Y."/>
            <person name="Tian G."/>
            <person name="Lu Y."/>
            <person name="Ruan J."/>
            <person name="Qian W."/>
            <person name="Wang M."/>
            <person name="Huang Q."/>
            <person name="Li B."/>
            <person name="Xuan Z."/>
            <person name="Cao J."/>
            <person name="Asan"/>
            <person name="Wu Z."/>
            <person name="Zhang J."/>
            <person name="Cai Q."/>
            <person name="Bai Y."/>
            <person name="Zhao B."/>
            <person name="Han Y."/>
            <person name="Li Y."/>
            <person name="Li X."/>
            <person name="Wang S."/>
            <person name="Shi Q."/>
            <person name="Liu S."/>
            <person name="Cho W.K."/>
            <person name="Kim J.Y."/>
            <person name="Xu Y."/>
            <person name="Heller-Uszynska K."/>
            <person name="Miao H."/>
            <person name="Cheng Z."/>
            <person name="Zhang S."/>
            <person name="Wu J."/>
            <person name="Yang Y."/>
            <person name="Kang H."/>
            <person name="Li M."/>
            <person name="Liang H."/>
            <person name="Ren X."/>
            <person name="Shi Z."/>
            <person name="Wen M."/>
            <person name="Jian M."/>
            <person name="Yang H."/>
            <person name="Zhang G."/>
            <person name="Yang Z."/>
            <person name="Chen R."/>
            <person name="Liu S."/>
            <person name="Li J."/>
            <person name="Ma L."/>
            <person name="Liu H."/>
            <person name="Zhou Y."/>
            <person name="Zhao J."/>
            <person name="Fang X."/>
            <person name="Li G."/>
            <person name="Fang L."/>
            <person name="Li Y."/>
            <person name="Liu D."/>
            <person name="Zheng H."/>
            <person name="Zhang Y."/>
            <person name="Qin N."/>
            <person name="Li Z."/>
            <person name="Yang G."/>
            <person name="Yang S."/>
            <person name="Bolund L."/>
            <person name="Kristiansen K."/>
            <person name="Zheng H."/>
            <person name="Li S."/>
            <person name="Zhang X."/>
            <person name="Yang H."/>
            <person name="Wang J."/>
            <person name="Sun R."/>
            <person name="Zhang B."/>
            <person name="Jiang S."/>
            <person name="Wang J."/>
            <person name="Du Y."/>
            <person name="Li S."/>
        </authorList>
    </citation>
    <scope>NUCLEOTIDE SEQUENCE [LARGE SCALE GENOMIC DNA]</scope>
    <source>
        <strain evidence="10">cv. 9930</strain>
    </source>
</reference>
<name>A0A0A0LZB2_CUCSA</name>
<evidence type="ECO:0000256" key="1">
    <source>
        <dbReference type="ARBA" id="ARBA00004123"/>
    </source>
</evidence>
<dbReference type="PROSITE" id="PS50090">
    <property type="entry name" value="MYB_LIKE"/>
    <property type="match status" value="2"/>
</dbReference>
<feature type="domain" description="HTH myb-type" evidence="8">
    <location>
        <begin position="9"/>
        <end position="62"/>
    </location>
</feature>
<dbReference type="Gramene" id="KGN66202">
    <property type="protein sequence ID" value="KGN66202"/>
    <property type="gene ID" value="Csa_1G575180"/>
</dbReference>
<dbReference type="eggNOG" id="KOG0048">
    <property type="taxonomic scope" value="Eukaryota"/>
</dbReference>
<reference evidence="9 10" key="4">
    <citation type="journal article" date="2011" name="BMC Genomics">
        <title>RNA-Seq improves annotation of protein-coding genes in the cucumber genome.</title>
        <authorList>
            <person name="Li Z."/>
            <person name="Zhang Z."/>
            <person name="Yan P."/>
            <person name="Huang S."/>
            <person name="Fei Z."/>
            <person name="Lin K."/>
        </authorList>
    </citation>
    <scope>NUCLEOTIDE SEQUENCE [LARGE SCALE GENOMIC DNA]</scope>
    <source>
        <strain evidence="10">cv. 9930</strain>
    </source>
</reference>
<proteinExistence type="predicted"/>
<feature type="domain" description="HTH myb-type" evidence="8">
    <location>
        <begin position="63"/>
        <end position="117"/>
    </location>
</feature>
<dbReference type="InterPro" id="IPR009057">
    <property type="entry name" value="Homeodomain-like_sf"/>
</dbReference>
<evidence type="ECO:0000313" key="10">
    <source>
        <dbReference type="Proteomes" id="UP000029981"/>
    </source>
</evidence>
<feature type="domain" description="Myb-like" evidence="7">
    <location>
        <begin position="63"/>
        <end position="113"/>
    </location>
</feature>
<evidence type="ECO:0000313" key="9">
    <source>
        <dbReference type="EMBL" id="KGN66202.1"/>
    </source>
</evidence>
<dbReference type="InterPro" id="IPR017930">
    <property type="entry name" value="Myb_dom"/>
</dbReference>
<organism evidence="9 10">
    <name type="scientific">Cucumis sativus</name>
    <name type="common">Cucumber</name>
    <dbReference type="NCBI Taxonomy" id="3659"/>
    <lineage>
        <taxon>Eukaryota</taxon>
        <taxon>Viridiplantae</taxon>
        <taxon>Streptophyta</taxon>
        <taxon>Embryophyta</taxon>
        <taxon>Tracheophyta</taxon>
        <taxon>Spermatophyta</taxon>
        <taxon>Magnoliopsida</taxon>
        <taxon>eudicotyledons</taxon>
        <taxon>Gunneridae</taxon>
        <taxon>Pentapetalae</taxon>
        <taxon>rosids</taxon>
        <taxon>fabids</taxon>
        <taxon>Cucurbitales</taxon>
        <taxon>Cucurbitaceae</taxon>
        <taxon>Benincaseae</taxon>
        <taxon>Cucumis</taxon>
    </lineage>
</organism>
<dbReference type="EMBL" id="CM002922">
    <property type="protein sequence ID" value="KGN66202.1"/>
    <property type="molecule type" value="Genomic_DNA"/>
</dbReference>
<keyword evidence="10" id="KW-1185">Reference proteome</keyword>
<dbReference type="OrthoDB" id="2143914at2759"/>
<dbReference type="GO" id="GO:0006355">
    <property type="term" value="P:regulation of DNA-templated transcription"/>
    <property type="evidence" value="ECO:0000318"/>
    <property type="project" value="GO_Central"/>
</dbReference>
<dbReference type="GO" id="GO:0003677">
    <property type="term" value="F:DNA binding"/>
    <property type="evidence" value="ECO:0007669"/>
    <property type="project" value="UniProtKB-KW"/>
</dbReference>
<protein>
    <submittedName>
        <fullName evidence="9">Uncharacterized protein</fullName>
    </submittedName>
</protein>
<dbReference type="GO" id="GO:0005634">
    <property type="term" value="C:nucleus"/>
    <property type="evidence" value="ECO:0000318"/>
    <property type="project" value="GO_Central"/>
</dbReference>
<dbReference type="PANTHER" id="PTHR48000">
    <property type="entry name" value="OS09G0431300 PROTEIN"/>
    <property type="match status" value="1"/>
</dbReference>
<reference evidence="9 10" key="3">
    <citation type="journal article" date="2010" name="BMC Genomics">
        <title>Transcriptome sequencing and comparative analysis of cucumber flowers with different sex types.</title>
        <authorList>
            <person name="Guo S."/>
            <person name="Zheng Y."/>
            <person name="Joung J.G."/>
            <person name="Liu S."/>
            <person name="Zhang Z."/>
            <person name="Crasta O.R."/>
            <person name="Sobral B.W."/>
            <person name="Xu Y."/>
            <person name="Huang S."/>
            <person name="Fei Z."/>
        </authorList>
    </citation>
    <scope>NUCLEOTIDE SEQUENCE [LARGE SCALE GENOMIC DNA]</scope>
    <source>
        <strain evidence="10">cv. 9930</strain>
    </source>
</reference>
<dbReference type="FunFam" id="1.10.10.60:FF:000015">
    <property type="entry name" value="Transcription factor RAX3"/>
    <property type="match status" value="1"/>
</dbReference>
<dbReference type="AlphaFoldDB" id="A0A0A0LZB2"/>
<keyword evidence="3" id="KW-0805">Transcription regulation</keyword>
<dbReference type="PANTHER" id="PTHR48000:SF67">
    <property type="entry name" value="MYB-LIKE DNA-BINDING DOMAIN CONTAINING PROTEIN, EXPRESSED"/>
    <property type="match status" value="1"/>
</dbReference>
<evidence type="ECO:0000256" key="3">
    <source>
        <dbReference type="ARBA" id="ARBA00023015"/>
    </source>
</evidence>
<accession>A0A0A0LZB2</accession>
<reference evidence="9 10" key="2">
    <citation type="journal article" date="2009" name="PLoS ONE">
        <title>An integrated genetic and cytogenetic map of the cucumber genome.</title>
        <authorList>
            <person name="Ren Y."/>
            <person name="Zhang Z."/>
            <person name="Liu J."/>
            <person name="Staub J.E."/>
            <person name="Han Y."/>
            <person name="Cheng Z."/>
            <person name="Li X."/>
            <person name="Lu J."/>
            <person name="Miao H."/>
            <person name="Kang H."/>
            <person name="Xie B."/>
            <person name="Gu X."/>
            <person name="Wang X."/>
            <person name="Du Y."/>
            <person name="Jin W."/>
            <person name="Huang S."/>
        </authorList>
    </citation>
    <scope>NUCLEOTIDE SEQUENCE [LARGE SCALE GENOMIC DNA]</scope>
    <source>
        <strain evidence="10">cv. 9930</strain>
    </source>
</reference>
<gene>
    <name evidence="9" type="ORF">Csa_1G575180</name>
</gene>
<evidence type="ECO:0000256" key="5">
    <source>
        <dbReference type="ARBA" id="ARBA00023163"/>
    </source>
</evidence>
<comment type="subcellular location">
    <subcellularLocation>
        <location evidence="1">Nucleus</location>
    </subcellularLocation>
</comment>
<evidence type="ECO:0000256" key="4">
    <source>
        <dbReference type="ARBA" id="ARBA00023125"/>
    </source>
</evidence>
<evidence type="ECO:0000259" key="8">
    <source>
        <dbReference type="PROSITE" id="PS51294"/>
    </source>
</evidence>
<dbReference type="STRING" id="3659.A0A0A0LZB2"/>
<evidence type="ECO:0000259" key="7">
    <source>
        <dbReference type="PROSITE" id="PS50090"/>
    </source>
</evidence>
<evidence type="ECO:0000256" key="2">
    <source>
        <dbReference type="ARBA" id="ARBA00022737"/>
    </source>
</evidence>
<sequence length="248" mass="27777">MGRAPCCDKASVKRGPWSPQEDATLTAFIHKHGTGGNWIALPHKAGLNRCGKSCRLRWLNYLRPDIKHGGFTQEEDNVICSLYSTIGSRWAVIASQLPGRTDNDVKNHWNTKLKKKFNSSFSKPPNPIVVVTDPPRYSATSTANSLKLHDDHEHNINTNFNMFSSHPPFDQIPMLNNNNNPIIPELSTSSSSISLPIEQNHLEFSGPSSDEAADILQSYFHGVYENNNQYPYEDDVMDGFDVSNYMGL</sequence>
<dbReference type="PROSITE" id="PS51294">
    <property type="entry name" value="HTH_MYB"/>
    <property type="match status" value="2"/>
</dbReference>
<dbReference type="InterPro" id="IPR001005">
    <property type="entry name" value="SANT/Myb"/>
</dbReference>
<keyword evidence="4" id="KW-0238">DNA-binding</keyword>
<dbReference type="Pfam" id="PF00249">
    <property type="entry name" value="Myb_DNA-binding"/>
    <property type="match status" value="2"/>
</dbReference>
<feature type="domain" description="Myb-like" evidence="7">
    <location>
        <begin position="9"/>
        <end position="62"/>
    </location>
</feature>
<dbReference type="SMART" id="SM00717">
    <property type="entry name" value="SANT"/>
    <property type="match status" value="2"/>
</dbReference>
<dbReference type="CDD" id="cd00167">
    <property type="entry name" value="SANT"/>
    <property type="match status" value="2"/>
</dbReference>